<gene>
    <name evidence="2" type="ORF">DCAR_0623318</name>
</gene>
<name>A0AAF0X9H1_DAUCS</name>
<feature type="compositionally biased region" description="Low complexity" evidence="1">
    <location>
        <begin position="195"/>
        <end position="204"/>
    </location>
</feature>
<feature type="region of interest" description="Disordered" evidence="1">
    <location>
        <begin position="171"/>
        <end position="211"/>
    </location>
</feature>
<organism evidence="2 3">
    <name type="scientific">Daucus carota subsp. sativus</name>
    <name type="common">Carrot</name>
    <dbReference type="NCBI Taxonomy" id="79200"/>
    <lineage>
        <taxon>Eukaryota</taxon>
        <taxon>Viridiplantae</taxon>
        <taxon>Streptophyta</taxon>
        <taxon>Embryophyta</taxon>
        <taxon>Tracheophyta</taxon>
        <taxon>Spermatophyta</taxon>
        <taxon>Magnoliopsida</taxon>
        <taxon>eudicotyledons</taxon>
        <taxon>Gunneridae</taxon>
        <taxon>Pentapetalae</taxon>
        <taxon>asterids</taxon>
        <taxon>campanulids</taxon>
        <taxon>Apiales</taxon>
        <taxon>Apiaceae</taxon>
        <taxon>Apioideae</taxon>
        <taxon>Scandiceae</taxon>
        <taxon>Daucinae</taxon>
        <taxon>Daucus</taxon>
        <taxon>Daucus sect. Daucus</taxon>
    </lineage>
</organism>
<evidence type="ECO:0000313" key="3">
    <source>
        <dbReference type="Proteomes" id="UP000077755"/>
    </source>
</evidence>
<protein>
    <submittedName>
        <fullName evidence="2">Uncharacterized protein</fullName>
    </submittedName>
</protein>
<accession>A0AAF0X9H1</accession>
<evidence type="ECO:0000313" key="2">
    <source>
        <dbReference type="EMBL" id="WOH03915.1"/>
    </source>
</evidence>
<reference evidence="2" key="2">
    <citation type="submission" date="2022-03" db="EMBL/GenBank/DDBJ databases">
        <title>Draft title - Genomic analysis of global carrot germplasm unveils the trajectory of domestication and the origin of high carotenoid orange carrot.</title>
        <authorList>
            <person name="Iorizzo M."/>
            <person name="Ellison S."/>
            <person name="Senalik D."/>
            <person name="Macko-Podgorni A."/>
            <person name="Grzebelus D."/>
            <person name="Bostan H."/>
            <person name="Rolling W."/>
            <person name="Curaba J."/>
            <person name="Simon P."/>
        </authorList>
    </citation>
    <scope>NUCLEOTIDE SEQUENCE</scope>
    <source>
        <tissue evidence="2">Leaf</tissue>
    </source>
</reference>
<keyword evidence="3" id="KW-1185">Reference proteome</keyword>
<sequence>MDAFNPHRKIEAFSTGSPQRRNKAYEDSSRPSAQSYCSSKHMIAGEGTLAAINEMKTSETGSFILGEIRSAGANSKPSDSTAATVGTNEANESIDLTLSPPTPRKDQIQILSSWWFGHRSDFPSTTASEIIKSALPILQKKSFFGWKISTSISFGIDDLLTIPSKRWLVQDAEEQKEESARGCRPGHKGHDDLTSSSPSSGLSPAVDILLE</sequence>
<proteinExistence type="predicted"/>
<reference evidence="2" key="1">
    <citation type="journal article" date="2016" name="Nat. Genet.">
        <title>A high-quality carrot genome assembly provides new insights into carotenoid accumulation and asterid genome evolution.</title>
        <authorList>
            <person name="Iorizzo M."/>
            <person name="Ellison S."/>
            <person name="Senalik D."/>
            <person name="Zeng P."/>
            <person name="Satapoomin P."/>
            <person name="Huang J."/>
            <person name="Bowman M."/>
            <person name="Iovene M."/>
            <person name="Sanseverino W."/>
            <person name="Cavagnaro P."/>
            <person name="Yildiz M."/>
            <person name="Macko-Podgorni A."/>
            <person name="Moranska E."/>
            <person name="Grzebelus E."/>
            <person name="Grzebelus D."/>
            <person name="Ashrafi H."/>
            <person name="Zheng Z."/>
            <person name="Cheng S."/>
            <person name="Spooner D."/>
            <person name="Van Deynze A."/>
            <person name="Simon P."/>
        </authorList>
    </citation>
    <scope>NUCLEOTIDE SEQUENCE</scope>
    <source>
        <tissue evidence="2">Leaf</tissue>
    </source>
</reference>
<evidence type="ECO:0000256" key="1">
    <source>
        <dbReference type="SAM" id="MobiDB-lite"/>
    </source>
</evidence>
<dbReference type="EMBL" id="CP093348">
    <property type="protein sequence ID" value="WOH03915.1"/>
    <property type="molecule type" value="Genomic_DNA"/>
</dbReference>
<dbReference type="Proteomes" id="UP000077755">
    <property type="component" value="Chromosome 6"/>
</dbReference>
<feature type="region of interest" description="Disordered" evidence="1">
    <location>
        <begin position="1"/>
        <end position="37"/>
    </location>
</feature>
<dbReference type="AlphaFoldDB" id="A0AAF0X9H1"/>